<organism evidence="1 2">
    <name type="scientific">Plutella xylostella</name>
    <name type="common">Diamondback moth</name>
    <name type="synonym">Plutella maculipennis</name>
    <dbReference type="NCBI Taxonomy" id="51655"/>
    <lineage>
        <taxon>Eukaryota</taxon>
        <taxon>Metazoa</taxon>
        <taxon>Ecdysozoa</taxon>
        <taxon>Arthropoda</taxon>
        <taxon>Hexapoda</taxon>
        <taxon>Insecta</taxon>
        <taxon>Pterygota</taxon>
        <taxon>Neoptera</taxon>
        <taxon>Endopterygota</taxon>
        <taxon>Lepidoptera</taxon>
        <taxon>Glossata</taxon>
        <taxon>Ditrysia</taxon>
        <taxon>Yponomeutoidea</taxon>
        <taxon>Plutellidae</taxon>
        <taxon>Plutella</taxon>
    </lineage>
</organism>
<name>A0ABQ7QI04_PLUXY</name>
<proteinExistence type="predicted"/>
<gene>
    <name evidence="1" type="ORF">JYU34_010238</name>
</gene>
<keyword evidence="2" id="KW-1185">Reference proteome</keyword>
<evidence type="ECO:0000313" key="2">
    <source>
        <dbReference type="Proteomes" id="UP000823941"/>
    </source>
</evidence>
<protein>
    <submittedName>
        <fullName evidence="1">Uncharacterized protein</fullName>
    </submittedName>
</protein>
<comment type="caution">
    <text evidence="1">The sequence shown here is derived from an EMBL/GenBank/DDBJ whole genome shotgun (WGS) entry which is preliminary data.</text>
</comment>
<dbReference type="EMBL" id="JAHIBW010000014">
    <property type="protein sequence ID" value="KAG7304847.1"/>
    <property type="molecule type" value="Genomic_DNA"/>
</dbReference>
<accession>A0ABQ7QI04</accession>
<sequence>MVQNLMEILILCQEAMNKKDLEMKRLFMKVTSYWTTILKSIVHKQKEKKLESVSWDTFRQILFDSGLYMTLSQLMMGEAAMQVFQTLLKKVLSKEQSSGSVITETTTTTLSTIAHTSDQRADVNELKKSENCVEDRDLIAEFFGVHNFQQSTGSISQSISKVMNGVQYTLKSPGETGHNVMKLEVYPYAKISNLDRKHWWTHATSKMIFMTSSPVDPLEMAVNKVVHMVTKQVTSIPNVVKDQKEISSWNSFGDFQRRQ</sequence>
<evidence type="ECO:0000313" key="1">
    <source>
        <dbReference type="EMBL" id="KAG7304847.1"/>
    </source>
</evidence>
<reference evidence="1 2" key="1">
    <citation type="submission" date="2021-06" db="EMBL/GenBank/DDBJ databases">
        <title>A haploid diamondback moth (Plutella xylostella L.) genome assembly resolves 31 chromosomes and identifies a diamide resistance mutation.</title>
        <authorList>
            <person name="Ward C.M."/>
            <person name="Perry K.D."/>
            <person name="Baker G."/>
            <person name="Powis K."/>
            <person name="Heckel D.G."/>
            <person name="Baxter S.W."/>
        </authorList>
    </citation>
    <scope>NUCLEOTIDE SEQUENCE [LARGE SCALE GENOMIC DNA]</scope>
    <source>
        <strain evidence="1 2">LV</strain>
        <tissue evidence="1">Single pupa</tissue>
    </source>
</reference>
<dbReference type="Proteomes" id="UP000823941">
    <property type="component" value="Chromosome 14"/>
</dbReference>